<evidence type="ECO:0000313" key="2">
    <source>
        <dbReference type="Proteomes" id="UP001057452"/>
    </source>
</evidence>
<sequence>MVKMGKDYYDILGIKKGASEDDIKKAYRKQALRFHPDKNKSPNAEDKFKEIAEAYDVLSDPNKKDIYDRFGEEDFFGGRNPFDQFFGARNGGPDEDMDTEDPFARFGWAVGWAGSLAPSALAWEGWDLTVALGGPDPHKHSSRRGFVVKDKAHRVFKREGSDIVYTAKISLRDALCGCTVNAPTLDGRTVTVSTTDIGAARDEATRERRGAALSQTPRPSRRPVSRVRGQVPRKAQPERPDTIAQVLPQS</sequence>
<protein>
    <submittedName>
        <fullName evidence="1">Uncharacterized protein</fullName>
    </submittedName>
</protein>
<dbReference type="EMBL" id="CM043785">
    <property type="protein sequence ID" value="KAI4833435.1"/>
    <property type="molecule type" value="Genomic_DNA"/>
</dbReference>
<gene>
    <name evidence="1" type="ORF">KUCAC02_016339</name>
</gene>
<evidence type="ECO:0000313" key="1">
    <source>
        <dbReference type="EMBL" id="KAI4833435.1"/>
    </source>
</evidence>
<accession>A0ACB9Y022</accession>
<proteinExistence type="predicted"/>
<organism evidence="1 2">
    <name type="scientific">Chaenocephalus aceratus</name>
    <name type="common">Blackfin icefish</name>
    <name type="synonym">Chaenichthys aceratus</name>
    <dbReference type="NCBI Taxonomy" id="36190"/>
    <lineage>
        <taxon>Eukaryota</taxon>
        <taxon>Metazoa</taxon>
        <taxon>Chordata</taxon>
        <taxon>Craniata</taxon>
        <taxon>Vertebrata</taxon>
        <taxon>Euteleostomi</taxon>
        <taxon>Actinopterygii</taxon>
        <taxon>Neopterygii</taxon>
        <taxon>Teleostei</taxon>
        <taxon>Neoteleostei</taxon>
        <taxon>Acanthomorphata</taxon>
        <taxon>Eupercaria</taxon>
        <taxon>Perciformes</taxon>
        <taxon>Notothenioidei</taxon>
        <taxon>Channichthyidae</taxon>
        <taxon>Chaenocephalus</taxon>
    </lineage>
</organism>
<reference evidence="1" key="1">
    <citation type="submission" date="2022-05" db="EMBL/GenBank/DDBJ databases">
        <title>Chromosome-level genome of Chaenocephalus aceratus.</title>
        <authorList>
            <person name="Park H."/>
        </authorList>
    </citation>
    <scope>NUCLEOTIDE SEQUENCE</scope>
    <source>
        <strain evidence="1">KU_202001</strain>
    </source>
</reference>
<dbReference type="Proteomes" id="UP001057452">
    <property type="component" value="Chromosome 1"/>
</dbReference>
<name>A0ACB9Y022_CHAAC</name>
<comment type="caution">
    <text evidence="1">The sequence shown here is derived from an EMBL/GenBank/DDBJ whole genome shotgun (WGS) entry which is preliminary data.</text>
</comment>
<keyword evidence="2" id="KW-1185">Reference proteome</keyword>